<dbReference type="InterPro" id="IPR032755">
    <property type="entry name" value="TSNAXIP1_N"/>
</dbReference>
<dbReference type="PANTHER" id="PTHR16306:SF0">
    <property type="entry name" value="TRANSLIN-ASSOCIATED FACTOR X-INTERACTING PROTEIN 1"/>
    <property type="match status" value="1"/>
</dbReference>
<evidence type="ECO:0000313" key="4">
    <source>
        <dbReference type="EMBL" id="NWI27798.1"/>
    </source>
</evidence>
<feature type="non-terminal residue" evidence="4">
    <location>
        <position position="659"/>
    </location>
</feature>
<dbReference type="GO" id="GO:0005737">
    <property type="term" value="C:cytoplasm"/>
    <property type="evidence" value="ECO:0007669"/>
    <property type="project" value="TreeGrafter"/>
</dbReference>
<dbReference type="PANTHER" id="PTHR16306">
    <property type="entry name" value="TRANSLIN-ASSOCIATED FACTOR X-INTERACTING PROTEIN 1"/>
    <property type="match status" value="1"/>
</dbReference>
<keyword evidence="1 2" id="KW-0175">Coiled coil</keyword>
<sequence>SFQLSAKGHLSMWPAFPSGQTILRNHKPCCAPEERQSSNKQALLTIPKPRYLEQLESYLRKQLQSLDLTKTNSQELKLQPYREIFEFFIVNFKTYKPLLSAIKNEYEATLVYQKKTIRALEPLKAMVTTVSEECTRQILALQEKERDEINTLKQEKQHLLKFIDNMKEEKNSLQTQVEHLQTSVAEEYARYLNEYSARRLLLAKLNDMCNERLDLTRHQAEDIKGEDTVKLTLALKVARQDLTKAQMKLNTMIADYGDVVPRRDFESLEKKYSDLLQEMKTLQKDFEQLHKEYETLLEIHRETAEERDNFCAELQRVQLNCTPRPNWAKCSEMIPGGADRWGCLAVGKSSDQLVDVLLEEIGTGALREINVFPGWGKGDKVPVYLRHEGDVKNKKLTKKDVVNILKDVWKEKIALEQQVWKRSSLPEFFLSYLQKKYGDAAAMEWSYTLYENMRLYRSNHVLSSFYDILTGKVCEEQYHNQNQLISNLQNELAACDSSNSGSLTSEHMALREAFPLKRKESIQELVDASRYSLDSTEDLIDYVSLFKEDEEGNAEPFVAKLRSQHVREKQVYLRQLKNELGDLPEVTADDLRTSFCTIDPDIDDWTLDTYIGLAYQVQREQPDQEVIPVETALERLLTGDVRRVGASPWDGRTTGFERE</sequence>
<evidence type="ECO:0000256" key="2">
    <source>
        <dbReference type="SAM" id="Coils"/>
    </source>
</evidence>
<feature type="non-terminal residue" evidence="4">
    <location>
        <position position="1"/>
    </location>
</feature>
<dbReference type="AlphaFoldDB" id="A0A851A8J0"/>
<feature type="domain" description="Translin-associated factor X-interacting protein 1 N-terminal" evidence="3">
    <location>
        <begin position="56"/>
        <end position="167"/>
    </location>
</feature>
<dbReference type="Pfam" id="PF15739">
    <property type="entry name" value="TSNAXIP1_N"/>
    <property type="match status" value="1"/>
</dbReference>
<reference evidence="4" key="1">
    <citation type="submission" date="2019-10" db="EMBL/GenBank/DDBJ databases">
        <title>Bird 10,000 Genomes (B10K) Project - Family phase.</title>
        <authorList>
            <person name="Zhang G."/>
        </authorList>
    </citation>
    <scope>NUCLEOTIDE SEQUENCE</scope>
    <source>
        <strain evidence="4">B10K-DU-002-49</strain>
        <tissue evidence="4">Muscle</tissue>
    </source>
</reference>
<gene>
    <name evidence="4" type="primary">Tsnaxip1</name>
    <name evidence="4" type="ORF">SULDAC_R10890</name>
</gene>
<evidence type="ECO:0000259" key="3">
    <source>
        <dbReference type="Pfam" id="PF15739"/>
    </source>
</evidence>
<feature type="coiled-coil region" evidence="2">
    <location>
        <begin position="265"/>
        <end position="299"/>
    </location>
</feature>
<protein>
    <submittedName>
        <fullName evidence="4">TXIP1 protein</fullName>
    </submittedName>
</protein>
<comment type="caution">
    <text evidence="4">The sequence shown here is derived from an EMBL/GenBank/DDBJ whole genome shotgun (WGS) entry which is preliminary data.</text>
</comment>
<dbReference type="Proteomes" id="UP000619137">
    <property type="component" value="Unassembled WGS sequence"/>
</dbReference>
<dbReference type="EMBL" id="WEKW01014465">
    <property type="protein sequence ID" value="NWI27798.1"/>
    <property type="molecule type" value="Genomic_DNA"/>
</dbReference>
<proteinExistence type="predicted"/>
<evidence type="ECO:0000313" key="5">
    <source>
        <dbReference type="Proteomes" id="UP000619137"/>
    </source>
</evidence>
<name>A0A851A8J0_SULDA</name>
<accession>A0A851A8J0</accession>
<evidence type="ECO:0000256" key="1">
    <source>
        <dbReference type="ARBA" id="ARBA00023054"/>
    </source>
</evidence>
<organism evidence="4 5">
    <name type="scientific">Sula dactylatra</name>
    <name type="common">Masked booby</name>
    <dbReference type="NCBI Taxonomy" id="56068"/>
    <lineage>
        <taxon>Eukaryota</taxon>
        <taxon>Metazoa</taxon>
        <taxon>Chordata</taxon>
        <taxon>Craniata</taxon>
        <taxon>Vertebrata</taxon>
        <taxon>Euteleostomi</taxon>
        <taxon>Archelosauria</taxon>
        <taxon>Archosauria</taxon>
        <taxon>Dinosauria</taxon>
        <taxon>Saurischia</taxon>
        <taxon>Theropoda</taxon>
        <taxon>Coelurosauria</taxon>
        <taxon>Aves</taxon>
        <taxon>Neognathae</taxon>
        <taxon>Neoaves</taxon>
        <taxon>Aequornithes</taxon>
        <taxon>Suliformes</taxon>
        <taxon>Sulidae</taxon>
        <taxon>Sula</taxon>
    </lineage>
</organism>
<keyword evidence="5" id="KW-1185">Reference proteome</keyword>
<feature type="coiled-coil region" evidence="2">
    <location>
        <begin position="149"/>
        <end position="183"/>
    </location>
</feature>